<sequence>MNDTDRLRRHVGRFLRFAAVGAVGTVAHYALLLALVEGVGVDPVAGSVAGFLLGALVNYTMNRALVFRSDRAHVEALPRFLAVAGMGLCWNALLMYLFVDLVGVHYLVAQIVTTGILLGWHYLGNALWTFRKHPTGTRTGQ</sequence>
<evidence type="ECO:0000256" key="5">
    <source>
        <dbReference type="ARBA" id="ARBA00023136"/>
    </source>
</evidence>
<keyword evidence="4 6" id="KW-1133">Transmembrane helix</keyword>
<evidence type="ECO:0000256" key="6">
    <source>
        <dbReference type="SAM" id="Phobius"/>
    </source>
</evidence>
<protein>
    <submittedName>
        <fullName evidence="8">GtrA family protein</fullName>
    </submittedName>
</protein>
<evidence type="ECO:0000313" key="8">
    <source>
        <dbReference type="EMBL" id="NMG43594.1"/>
    </source>
</evidence>
<dbReference type="PANTHER" id="PTHR38459:SF1">
    <property type="entry name" value="PROPHAGE BACTOPRENOL-LINKED GLUCOSE TRANSLOCASE HOMOLOG"/>
    <property type="match status" value="1"/>
</dbReference>
<dbReference type="EMBL" id="WTVN01000008">
    <property type="protein sequence ID" value="NMG43594.1"/>
    <property type="molecule type" value="Genomic_DNA"/>
</dbReference>
<organism evidence="8 9">
    <name type="scientific">Aromatoleum toluvorans</name>
    <dbReference type="NCBI Taxonomy" id="92002"/>
    <lineage>
        <taxon>Bacteria</taxon>
        <taxon>Pseudomonadati</taxon>
        <taxon>Pseudomonadota</taxon>
        <taxon>Betaproteobacteria</taxon>
        <taxon>Rhodocyclales</taxon>
        <taxon>Rhodocyclaceae</taxon>
        <taxon>Aromatoleum</taxon>
    </lineage>
</organism>
<feature type="transmembrane region" description="Helical" evidence="6">
    <location>
        <begin position="80"/>
        <end position="98"/>
    </location>
</feature>
<name>A0ABX1PVZ1_9RHOO</name>
<feature type="transmembrane region" description="Helical" evidence="6">
    <location>
        <begin position="41"/>
        <end position="59"/>
    </location>
</feature>
<dbReference type="InterPro" id="IPR007267">
    <property type="entry name" value="GtrA_DPMS_TM"/>
</dbReference>
<evidence type="ECO:0000259" key="7">
    <source>
        <dbReference type="Pfam" id="PF04138"/>
    </source>
</evidence>
<gene>
    <name evidence="8" type="ORF">GPA22_07595</name>
</gene>
<feature type="transmembrane region" description="Helical" evidence="6">
    <location>
        <begin position="14"/>
        <end position="35"/>
    </location>
</feature>
<accession>A0ABX1PVZ1</accession>
<keyword evidence="9" id="KW-1185">Reference proteome</keyword>
<dbReference type="PANTHER" id="PTHR38459">
    <property type="entry name" value="PROPHAGE BACTOPRENOL-LINKED GLUCOSE TRANSLOCASE HOMOLOG"/>
    <property type="match status" value="1"/>
</dbReference>
<reference evidence="8 9" key="1">
    <citation type="submission" date="2019-12" db="EMBL/GenBank/DDBJ databases">
        <title>Comparative genomics gives insights into the taxonomy of the Azoarcus-Aromatoleum group and reveals separate origins of nif in the plant-associated Azoarcus and non-plant-associated Aromatoleum sub-groups.</title>
        <authorList>
            <person name="Lafos M."/>
            <person name="Maluk M."/>
            <person name="Batista M."/>
            <person name="Junghare M."/>
            <person name="Carmona M."/>
            <person name="Faoro H."/>
            <person name="Cruz L.M."/>
            <person name="Battistoni F."/>
            <person name="De Souza E."/>
            <person name="Pedrosa F."/>
            <person name="Chen W.-M."/>
            <person name="Poole P.S."/>
            <person name="Dixon R.A."/>
            <person name="James E.K."/>
        </authorList>
    </citation>
    <scope>NUCLEOTIDE SEQUENCE [LARGE SCALE GENOMIC DNA]</scope>
    <source>
        <strain evidence="8 9">Td21</strain>
    </source>
</reference>
<comment type="caution">
    <text evidence="8">The sequence shown here is derived from an EMBL/GenBank/DDBJ whole genome shotgun (WGS) entry which is preliminary data.</text>
</comment>
<evidence type="ECO:0000313" key="9">
    <source>
        <dbReference type="Proteomes" id="UP000623795"/>
    </source>
</evidence>
<dbReference type="Proteomes" id="UP000623795">
    <property type="component" value="Unassembled WGS sequence"/>
</dbReference>
<comment type="subcellular location">
    <subcellularLocation>
        <location evidence="1">Membrane</location>
        <topology evidence="1">Multi-pass membrane protein</topology>
    </subcellularLocation>
</comment>
<comment type="similarity">
    <text evidence="2">Belongs to the GtrA family.</text>
</comment>
<keyword evidence="5 6" id="KW-0472">Membrane</keyword>
<feature type="domain" description="GtrA/DPMS transmembrane" evidence="7">
    <location>
        <begin position="16"/>
        <end position="130"/>
    </location>
</feature>
<feature type="transmembrane region" description="Helical" evidence="6">
    <location>
        <begin position="104"/>
        <end position="123"/>
    </location>
</feature>
<proteinExistence type="inferred from homology"/>
<dbReference type="RefSeq" id="WP_169255489.1">
    <property type="nucleotide sequence ID" value="NZ_WTVN01000008.1"/>
</dbReference>
<evidence type="ECO:0000256" key="1">
    <source>
        <dbReference type="ARBA" id="ARBA00004141"/>
    </source>
</evidence>
<keyword evidence="3 6" id="KW-0812">Transmembrane</keyword>
<evidence type="ECO:0000256" key="4">
    <source>
        <dbReference type="ARBA" id="ARBA00022989"/>
    </source>
</evidence>
<evidence type="ECO:0000256" key="3">
    <source>
        <dbReference type="ARBA" id="ARBA00022692"/>
    </source>
</evidence>
<dbReference type="InterPro" id="IPR051401">
    <property type="entry name" value="GtrA_CellWall_Glycosyl"/>
</dbReference>
<dbReference type="Pfam" id="PF04138">
    <property type="entry name" value="GtrA_DPMS_TM"/>
    <property type="match status" value="1"/>
</dbReference>
<evidence type="ECO:0000256" key="2">
    <source>
        <dbReference type="ARBA" id="ARBA00009399"/>
    </source>
</evidence>